<protein>
    <submittedName>
        <fullName evidence="1">Uncharacterized protein</fullName>
    </submittedName>
</protein>
<reference evidence="1" key="2">
    <citation type="journal article" date="2015" name="Fish Shellfish Immunol.">
        <title>Early steps in the European eel (Anguilla anguilla)-Vibrio vulnificus interaction in the gills: Role of the RtxA13 toxin.</title>
        <authorList>
            <person name="Callol A."/>
            <person name="Pajuelo D."/>
            <person name="Ebbesson L."/>
            <person name="Teles M."/>
            <person name="MacKenzie S."/>
            <person name="Amaro C."/>
        </authorList>
    </citation>
    <scope>NUCLEOTIDE SEQUENCE</scope>
</reference>
<evidence type="ECO:0000313" key="1">
    <source>
        <dbReference type="EMBL" id="JAH17949.1"/>
    </source>
</evidence>
<sequence>MSLLSLISYLPTHLRAVNVFPSDVSDHCVMARVRNTISAKIKPGFILKQNL</sequence>
<organism evidence="1">
    <name type="scientific">Anguilla anguilla</name>
    <name type="common">European freshwater eel</name>
    <name type="synonym">Muraena anguilla</name>
    <dbReference type="NCBI Taxonomy" id="7936"/>
    <lineage>
        <taxon>Eukaryota</taxon>
        <taxon>Metazoa</taxon>
        <taxon>Chordata</taxon>
        <taxon>Craniata</taxon>
        <taxon>Vertebrata</taxon>
        <taxon>Euteleostomi</taxon>
        <taxon>Actinopterygii</taxon>
        <taxon>Neopterygii</taxon>
        <taxon>Teleostei</taxon>
        <taxon>Anguilliformes</taxon>
        <taxon>Anguillidae</taxon>
        <taxon>Anguilla</taxon>
    </lineage>
</organism>
<name>A0A0E9QM88_ANGAN</name>
<reference evidence="1" key="1">
    <citation type="submission" date="2014-11" db="EMBL/GenBank/DDBJ databases">
        <authorList>
            <person name="Amaro Gonzalez C."/>
        </authorList>
    </citation>
    <scope>NUCLEOTIDE SEQUENCE</scope>
</reference>
<proteinExistence type="predicted"/>
<dbReference type="AlphaFoldDB" id="A0A0E9QM88"/>
<accession>A0A0E9QM88</accession>
<dbReference type="EMBL" id="GBXM01090628">
    <property type="protein sequence ID" value="JAH17949.1"/>
    <property type="molecule type" value="Transcribed_RNA"/>
</dbReference>